<evidence type="ECO:0000313" key="1">
    <source>
        <dbReference type="EMBL" id="KAF3590989.1"/>
    </source>
</evidence>
<feature type="non-terminal residue" evidence="1">
    <location>
        <position position="63"/>
    </location>
</feature>
<keyword evidence="2" id="KW-1185">Reference proteome</keyword>
<accession>A0ABQ7E250</accession>
<comment type="caution">
    <text evidence="1">The sequence shown here is derived from an EMBL/GenBank/DDBJ whole genome shotgun (WGS) entry which is preliminary data.</text>
</comment>
<dbReference type="Proteomes" id="UP000266723">
    <property type="component" value="Unassembled WGS sequence"/>
</dbReference>
<sequence>MRAETCEELQKIVGEDLLQSPQLRFPSSAKEQTGFKQLLIHELADLKLEDTSEQLEAPDSIHS</sequence>
<organism evidence="1 2">
    <name type="scientific">Brassica cretica</name>
    <name type="common">Mustard</name>
    <dbReference type="NCBI Taxonomy" id="69181"/>
    <lineage>
        <taxon>Eukaryota</taxon>
        <taxon>Viridiplantae</taxon>
        <taxon>Streptophyta</taxon>
        <taxon>Embryophyta</taxon>
        <taxon>Tracheophyta</taxon>
        <taxon>Spermatophyta</taxon>
        <taxon>Magnoliopsida</taxon>
        <taxon>eudicotyledons</taxon>
        <taxon>Gunneridae</taxon>
        <taxon>Pentapetalae</taxon>
        <taxon>rosids</taxon>
        <taxon>malvids</taxon>
        <taxon>Brassicales</taxon>
        <taxon>Brassicaceae</taxon>
        <taxon>Brassiceae</taxon>
        <taxon>Brassica</taxon>
    </lineage>
</organism>
<evidence type="ECO:0000313" key="2">
    <source>
        <dbReference type="Proteomes" id="UP000266723"/>
    </source>
</evidence>
<gene>
    <name evidence="1" type="ORF">DY000_02028060</name>
</gene>
<name>A0ABQ7E250_BRACR</name>
<protein>
    <submittedName>
        <fullName evidence="1">Uncharacterized protein</fullName>
    </submittedName>
</protein>
<reference evidence="1 2" key="1">
    <citation type="journal article" date="2020" name="BMC Genomics">
        <title>Intraspecific diversification of the crop wild relative Brassica cretica Lam. using demographic model selection.</title>
        <authorList>
            <person name="Kioukis A."/>
            <person name="Michalopoulou V.A."/>
            <person name="Briers L."/>
            <person name="Pirintsos S."/>
            <person name="Studholme D.J."/>
            <person name="Pavlidis P."/>
            <person name="Sarris P.F."/>
        </authorList>
    </citation>
    <scope>NUCLEOTIDE SEQUENCE [LARGE SCALE GENOMIC DNA]</scope>
    <source>
        <strain evidence="2">cv. PFS-1207/04</strain>
    </source>
</reference>
<proteinExistence type="predicted"/>
<dbReference type="EMBL" id="QGKV02000299">
    <property type="protein sequence ID" value="KAF3590989.1"/>
    <property type="molecule type" value="Genomic_DNA"/>
</dbReference>